<evidence type="ECO:0000313" key="2">
    <source>
        <dbReference type="Proteomes" id="UP001056120"/>
    </source>
</evidence>
<evidence type="ECO:0000313" key="1">
    <source>
        <dbReference type="EMBL" id="KAI3786089.1"/>
    </source>
</evidence>
<name>A0ACB9GRG1_9ASTR</name>
<proteinExistence type="predicted"/>
<keyword evidence="2" id="KW-1185">Reference proteome</keyword>
<dbReference type="Proteomes" id="UP001056120">
    <property type="component" value="Linkage Group LG14"/>
</dbReference>
<organism evidence="1 2">
    <name type="scientific">Smallanthus sonchifolius</name>
    <dbReference type="NCBI Taxonomy" id="185202"/>
    <lineage>
        <taxon>Eukaryota</taxon>
        <taxon>Viridiplantae</taxon>
        <taxon>Streptophyta</taxon>
        <taxon>Embryophyta</taxon>
        <taxon>Tracheophyta</taxon>
        <taxon>Spermatophyta</taxon>
        <taxon>Magnoliopsida</taxon>
        <taxon>eudicotyledons</taxon>
        <taxon>Gunneridae</taxon>
        <taxon>Pentapetalae</taxon>
        <taxon>asterids</taxon>
        <taxon>campanulids</taxon>
        <taxon>Asterales</taxon>
        <taxon>Asteraceae</taxon>
        <taxon>Asteroideae</taxon>
        <taxon>Heliantheae alliance</taxon>
        <taxon>Millerieae</taxon>
        <taxon>Smallanthus</taxon>
    </lineage>
</organism>
<sequence>MDLLRDIVKQDEQVLERRIGNTTALHIASKFGHSEMVSFILEVKPEMVVAENSNSETPIHEACRTGHEKVVRLLMEKNQWVASKLNCENQSALFLACSYGHLNIVDFLLNHTTWLLDVVYEAACLHVSATKGRTVLISIIPFRKKPQKLILATAHKIIWVAISFMAVSYIAATWVVMPMPYNHQRHTITWTFEALLSICAGTIGFTFFGLLDTN</sequence>
<gene>
    <name evidence="1" type="ORF">L1987_45216</name>
</gene>
<reference evidence="1 2" key="2">
    <citation type="journal article" date="2022" name="Mol. Ecol. Resour.">
        <title>The genomes of chicory, endive, great burdock and yacon provide insights into Asteraceae paleo-polyploidization history and plant inulin production.</title>
        <authorList>
            <person name="Fan W."/>
            <person name="Wang S."/>
            <person name="Wang H."/>
            <person name="Wang A."/>
            <person name="Jiang F."/>
            <person name="Liu H."/>
            <person name="Zhao H."/>
            <person name="Xu D."/>
            <person name="Zhang Y."/>
        </authorList>
    </citation>
    <scope>NUCLEOTIDE SEQUENCE [LARGE SCALE GENOMIC DNA]</scope>
    <source>
        <strain evidence="2">cv. Yunnan</strain>
        <tissue evidence="1">Leaves</tissue>
    </source>
</reference>
<dbReference type="EMBL" id="CM042031">
    <property type="protein sequence ID" value="KAI3786089.1"/>
    <property type="molecule type" value="Genomic_DNA"/>
</dbReference>
<reference evidence="2" key="1">
    <citation type="journal article" date="2022" name="Mol. Ecol. Resour.">
        <title>The genomes of chicory, endive, great burdock and yacon provide insights into Asteraceae palaeo-polyploidization history and plant inulin production.</title>
        <authorList>
            <person name="Fan W."/>
            <person name="Wang S."/>
            <person name="Wang H."/>
            <person name="Wang A."/>
            <person name="Jiang F."/>
            <person name="Liu H."/>
            <person name="Zhao H."/>
            <person name="Xu D."/>
            <person name="Zhang Y."/>
        </authorList>
    </citation>
    <scope>NUCLEOTIDE SEQUENCE [LARGE SCALE GENOMIC DNA]</scope>
    <source>
        <strain evidence="2">cv. Yunnan</strain>
    </source>
</reference>
<accession>A0ACB9GRG1</accession>
<comment type="caution">
    <text evidence="1">The sequence shown here is derived from an EMBL/GenBank/DDBJ whole genome shotgun (WGS) entry which is preliminary data.</text>
</comment>
<protein>
    <submittedName>
        <fullName evidence="1">Uncharacterized protein</fullName>
    </submittedName>
</protein>